<sequence>MGYARLDLVYVVSKLAEAAIRRATGLSYSLSDVPSSLQEVGKEIVERVAEQLIIDDGETLRCRICGRGPFTRKGLYLHIRRVHLDSIYDMVRSELEAYLWRLKNT</sequence>
<dbReference type="Proteomes" id="UP000053352">
    <property type="component" value="Unassembled WGS sequence"/>
</dbReference>
<dbReference type="AlphaFoldDB" id="A0A0V8RW49"/>
<dbReference type="EMBL" id="LNTB01000001">
    <property type="protein sequence ID" value="KSW12299.1"/>
    <property type="molecule type" value="Genomic_DNA"/>
</dbReference>
<evidence type="ECO:0000313" key="1">
    <source>
        <dbReference type="EMBL" id="KSW12299.1"/>
    </source>
</evidence>
<comment type="caution">
    <text evidence="1">The sequence shown here is derived from an EMBL/GenBank/DDBJ whole genome shotgun (WGS) entry which is preliminary data.</text>
</comment>
<accession>A0A0V8RW49</accession>
<reference evidence="1 2" key="1">
    <citation type="submission" date="2015-11" db="EMBL/GenBank/DDBJ databases">
        <title>Genome sequence of Pyrodictium occultum PL-19, a marine hyperthermophilic archaeon isolated from Volcano, Italy.</title>
        <authorList>
            <person name="Utturkar S."/>
            <person name="Huber H."/>
            <person name="Leptihn S."/>
            <person name="Brown S."/>
            <person name="Stetter K.O."/>
            <person name="Podar M."/>
        </authorList>
    </citation>
    <scope>NUCLEOTIDE SEQUENCE [LARGE SCALE GENOMIC DNA]</scope>
    <source>
        <strain evidence="1 2">PL-19</strain>
    </source>
</reference>
<proteinExistence type="predicted"/>
<evidence type="ECO:0000313" key="2">
    <source>
        <dbReference type="Proteomes" id="UP000053352"/>
    </source>
</evidence>
<dbReference type="STRING" id="2309.CF15_06010"/>
<keyword evidence="2" id="KW-1185">Reference proteome</keyword>
<dbReference type="RefSeq" id="WP_058370980.1">
    <property type="nucleotide sequence ID" value="NZ_LNTB01000001.1"/>
</dbReference>
<name>A0A0V8RW49_PYROC</name>
<gene>
    <name evidence="1" type="ORF">CF15_06010</name>
</gene>
<protein>
    <submittedName>
        <fullName evidence="1">Uncharacterized protein</fullName>
    </submittedName>
</protein>
<organism evidence="1 2">
    <name type="scientific">Pyrodictium occultum</name>
    <dbReference type="NCBI Taxonomy" id="2309"/>
    <lineage>
        <taxon>Archaea</taxon>
        <taxon>Thermoproteota</taxon>
        <taxon>Thermoprotei</taxon>
        <taxon>Desulfurococcales</taxon>
        <taxon>Pyrodictiaceae</taxon>
        <taxon>Pyrodictium</taxon>
    </lineage>
</organism>
<dbReference type="OrthoDB" id="19360at2157"/>